<comment type="subcellular location">
    <subcellularLocation>
        <location evidence="1">Cell membrane</location>
        <topology evidence="1">Multi-pass membrane protein</topology>
    </subcellularLocation>
</comment>
<protein>
    <submittedName>
        <fullName evidence="9">Rod shape-determining protein MreD</fullName>
    </submittedName>
</protein>
<keyword evidence="4 8" id="KW-0812">Transmembrane</keyword>
<dbReference type="AlphaFoldDB" id="A0A1M4VF46"/>
<evidence type="ECO:0000256" key="3">
    <source>
        <dbReference type="ARBA" id="ARBA00022475"/>
    </source>
</evidence>
<evidence type="ECO:0000313" key="9">
    <source>
        <dbReference type="EMBL" id="SHE67644.1"/>
    </source>
</evidence>
<dbReference type="GO" id="GO:0005886">
    <property type="term" value="C:plasma membrane"/>
    <property type="evidence" value="ECO:0007669"/>
    <property type="project" value="UniProtKB-SubCell"/>
</dbReference>
<dbReference type="GO" id="GO:0008360">
    <property type="term" value="P:regulation of cell shape"/>
    <property type="evidence" value="ECO:0007669"/>
    <property type="project" value="UniProtKB-KW"/>
</dbReference>
<dbReference type="EMBL" id="FQTU01000005">
    <property type="protein sequence ID" value="SHE67644.1"/>
    <property type="molecule type" value="Genomic_DNA"/>
</dbReference>
<comment type="similarity">
    <text evidence="2">Belongs to the MreD family.</text>
</comment>
<evidence type="ECO:0000256" key="6">
    <source>
        <dbReference type="ARBA" id="ARBA00022989"/>
    </source>
</evidence>
<evidence type="ECO:0000256" key="5">
    <source>
        <dbReference type="ARBA" id="ARBA00022960"/>
    </source>
</evidence>
<evidence type="ECO:0000313" key="10">
    <source>
        <dbReference type="Proteomes" id="UP000184251"/>
    </source>
</evidence>
<keyword evidence="10" id="KW-1185">Reference proteome</keyword>
<dbReference type="Pfam" id="PF04093">
    <property type="entry name" value="MreD"/>
    <property type="match status" value="1"/>
</dbReference>
<proteinExistence type="inferred from homology"/>
<feature type="transmembrane region" description="Helical" evidence="8">
    <location>
        <begin position="86"/>
        <end position="106"/>
    </location>
</feature>
<evidence type="ECO:0000256" key="1">
    <source>
        <dbReference type="ARBA" id="ARBA00004651"/>
    </source>
</evidence>
<keyword evidence="7 8" id="KW-0472">Membrane</keyword>
<dbReference type="STRING" id="1120975.SAMN02746064_00974"/>
<keyword evidence="6 8" id="KW-1133">Transmembrane helix</keyword>
<sequence>MLFELVIQATFFQFMSINGHYPDLVLITLVVIGVFYEKEASWKYGFIIGVLRDILFGRVFGVYALSYTLAIVTVSWIGKNIFKESFAAPVILFPIGVVMMHALVYFTHYLLRMAIPMGDYISNFGILYWVINLPALLVIYTLLRMLRHKGILLNM</sequence>
<evidence type="ECO:0000256" key="4">
    <source>
        <dbReference type="ARBA" id="ARBA00022692"/>
    </source>
</evidence>
<keyword evidence="5" id="KW-0133">Cell shape</keyword>
<gene>
    <name evidence="9" type="ORF">SAMN02746064_00974</name>
</gene>
<feature type="transmembrane region" description="Helical" evidence="8">
    <location>
        <begin position="126"/>
        <end position="146"/>
    </location>
</feature>
<evidence type="ECO:0000256" key="7">
    <source>
        <dbReference type="ARBA" id="ARBA00023136"/>
    </source>
</evidence>
<evidence type="ECO:0000256" key="8">
    <source>
        <dbReference type="SAM" id="Phobius"/>
    </source>
</evidence>
<dbReference type="Proteomes" id="UP000184251">
    <property type="component" value="Unassembled WGS sequence"/>
</dbReference>
<feature type="transmembrane region" description="Helical" evidence="8">
    <location>
        <begin position="56"/>
        <end position="77"/>
    </location>
</feature>
<keyword evidence="3" id="KW-1003">Cell membrane</keyword>
<dbReference type="NCBIfam" id="TIGR03426">
    <property type="entry name" value="shape_MreD"/>
    <property type="match status" value="1"/>
</dbReference>
<feature type="transmembrane region" description="Helical" evidence="8">
    <location>
        <begin position="20"/>
        <end position="36"/>
    </location>
</feature>
<accession>A0A1M4VF46</accession>
<dbReference type="InterPro" id="IPR007227">
    <property type="entry name" value="Cell_shape_determining_MreD"/>
</dbReference>
<organism evidence="9 10">
    <name type="scientific">Alkalibacter saccharofermentans DSM 14828</name>
    <dbReference type="NCBI Taxonomy" id="1120975"/>
    <lineage>
        <taxon>Bacteria</taxon>
        <taxon>Bacillati</taxon>
        <taxon>Bacillota</taxon>
        <taxon>Clostridia</taxon>
        <taxon>Eubacteriales</taxon>
        <taxon>Eubacteriaceae</taxon>
        <taxon>Alkalibacter</taxon>
    </lineage>
</organism>
<reference evidence="9 10" key="1">
    <citation type="submission" date="2016-11" db="EMBL/GenBank/DDBJ databases">
        <authorList>
            <person name="Jaros S."/>
            <person name="Januszkiewicz K."/>
            <person name="Wedrychowicz H."/>
        </authorList>
    </citation>
    <scope>NUCLEOTIDE SEQUENCE [LARGE SCALE GENOMIC DNA]</scope>
    <source>
        <strain evidence="9 10">DSM 14828</strain>
    </source>
</reference>
<name>A0A1M4VF46_9FIRM</name>
<evidence type="ECO:0000256" key="2">
    <source>
        <dbReference type="ARBA" id="ARBA00007776"/>
    </source>
</evidence>